<dbReference type="OrthoDB" id="2292058at2"/>
<gene>
    <name evidence="2" type="ORF">ABM34_07035</name>
</gene>
<feature type="transmembrane region" description="Helical" evidence="1">
    <location>
        <begin position="86"/>
        <end position="113"/>
    </location>
</feature>
<feature type="transmembrane region" description="Helical" evidence="1">
    <location>
        <begin position="199"/>
        <end position="217"/>
    </location>
</feature>
<dbReference type="STRING" id="1007676.ABM34_07035"/>
<dbReference type="EMBL" id="CP012034">
    <property type="protein sequence ID" value="AKP67317.1"/>
    <property type="molecule type" value="Genomic_DNA"/>
</dbReference>
<organism evidence="2 3">
    <name type="scientific">Companilactobacillus ginsenosidimutans</name>
    <dbReference type="NCBI Taxonomy" id="1007676"/>
    <lineage>
        <taxon>Bacteria</taxon>
        <taxon>Bacillati</taxon>
        <taxon>Bacillota</taxon>
        <taxon>Bacilli</taxon>
        <taxon>Lactobacillales</taxon>
        <taxon>Lactobacillaceae</taxon>
        <taxon>Companilactobacillus</taxon>
    </lineage>
</organism>
<keyword evidence="1" id="KW-1133">Transmembrane helix</keyword>
<name>A0A0H4QH87_9LACO</name>
<keyword evidence="1" id="KW-0472">Membrane</keyword>
<keyword evidence="1" id="KW-0812">Transmembrane</keyword>
<reference evidence="3" key="1">
    <citation type="submission" date="2015-07" db="EMBL/GenBank/DDBJ databases">
        <title>Lactobacillus ginsenosidimutans/EMML 3141/ whole genome sequencing.</title>
        <authorList>
            <person name="Kim M.K."/>
            <person name="Im W.-T."/>
            <person name="Srinivasan S."/>
            <person name="Lee J.-J."/>
        </authorList>
    </citation>
    <scope>NUCLEOTIDE SEQUENCE [LARGE SCALE GENOMIC DNA]</scope>
    <source>
        <strain evidence="3">EMML 3041</strain>
    </source>
</reference>
<dbReference type="RefSeq" id="WP_048704553.1">
    <property type="nucleotide sequence ID" value="NZ_CP012034.1"/>
</dbReference>
<feature type="transmembrane region" description="Helical" evidence="1">
    <location>
        <begin position="46"/>
        <end position="65"/>
    </location>
</feature>
<evidence type="ECO:0000313" key="3">
    <source>
        <dbReference type="Proteomes" id="UP000036106"/>
    </source>
</evidence>
<evidence type="ECO:0000256" key="1">
    <source>
        <dbReference type="SAM" id="Phobius"/>
    </source>
</evidence>
<proteinExistence type="predicted"/>
<keyword evidence="3" id="KW-1185">Reference proteome</keyword>
<accession>A0A0H4QH87</accession>
<dbReference type="Proteomes" id="UP000036106">
    <property type="component" value="Chromosome"/>
</dbReference>
<evidence type="ECO:0000313" key="2">
    <source>
        <dbReference type="EMBL" id="AKP67317.1"/>
    </source>
</evidence>
<feature type="transmembrane region" description="Helical" evidence="1">
    <location>
        <begin position="119"/>
        <end position="139"/>
    </location>
</feature>
<sequence length="224" mass="25466">MKFRLLFTHFSKSLVEDLVYPILLIFMVMFELMFNILIGSSAAVKFPSIIILNFFFAIILTMYFLKKDTVENKYLKQRVNNYSLYVSTQMLVMMLASVVTGIVSGIFTFLFSASPAGNGIMFLTLMTTGIIGSAIVFTCRSLFTSHKYTAAICLLIIVFFSLADSNNEILNYINWILPPISNIAVTFQEKSNMTVLFPLVIRQFVYSIILFVISGLFNKKNYSK</sequence>
<evidence type="ECO:0008006" key="4">
    <source>
        <dbReference type="Google" id="ProtNLM"/>
    </source>
</evidence>
<feature type="transmembrane region" description="Helical" evidence="1">
    <location>
        <begin position="20"/>
        <end position="40"/>
    </location>
</feature>
<dbReference type="PATRIC" id="fig|1007676.4.peg.1411"/>
<protein>
    <recommendedName>
        <fullName evidence="4">ABC transporter permease</fullName>
    </recommendedName>
</protein>
<dbReference type="KEGG" id="lgn:ABM34_07035"/>
<feature type="transmembrane region" description="Helical" evidence="1">
    <location>
        <begin position="146"/>
        <end position="163"/>
    </location>
</feature>
<dbReference type="AlphaFoldDB" id="A0A0H4QH87"/>